<protein>
    <recommendedName>
        <fullName evidence="1">AbiTii domain-containing protein</fullName>
    </recommendedName>
</protein>
<gene>
    <name evidence="2" type="ORF">ACFPQA_06345</name>
</gene>
<reference evidence="3" key="1">
    <citation type="journal article" date="2019" name="Int. J. Syst. Evol. Microbiol.">
        <title>The Global Catalogue of Microorganisms (GCM) 10K type strain sequencing project: providing services to taxonomists for standard genome sequencing and annotation.</title>
        <authorList>
            <consortium name="The Broad Institute Genomics Platform"/>
            <consortium name="The Broad Institute Genome Sequencing Center for Infectious Disease"/>
            <person name="Wu L."/>
            <person name="Ma J."/>
        </authorList>
    </citation>
    <scope>NUCLEOTIDE SEQUENCE [LARGE SCALE GENOMIC DNA]</scope>
    <source>
        <strain evidence="3">CGMCC 4.1799</strain>
    </source>
</reference>
<evidence type="ECO:0000259" key="1">
    <source>
        <dbReference type="Pfam" id="PF18864"/>
    </source>
</evidence>
<evidence type="ECO:0000313" key="3">
    <source>
        <dbReference type="Proteomes" id="UP001596055"/>
    </source>
</evidence>
<dbReference type="RefSeq" id="WP_248154205.1">
    <property type="nucleotide sequence ID" value="NZ_JAKZAJ010000001.1"/>
</dbReference>
<organism evidence="2 3">
    <name type="scientific">Marinobacter koreensis</name>
    <dbReference type="NCBI Taxonomy" id="335974"/>
    <lineage>
        <taxon>Bacteria</taxon>
        <taxon>Pseudomonadati</taxon>
        <taxon>Pseudomonadota</taxon>
        <taxon>Gammaproteobacteria</taxon>
        <taxon>Pseudomonadales</taxon>
        <taxon>Marinobacteraceae</taxon>
        <taxon>Marinobacter</taxon>
    </lineage>
</organism>
<dbReference type="InterPro" id="IPR041304">
    <property type="entry name" value="AbiTii"/>
</dbReference>
<accession>A0ABW0RMC9</accession>
<evidence type="ECO:0000313" key="2">
    <source>
        <dbReference type="EMBL" id="MFC5544660.1"/>
    </source>
</evidence>
<name>A0ABW0RMC9_9GAMM</name>
<dbReference type="Proteomes" id="UP001596055">
    <property type="component" value="Unassembled WGS sequence"/>
</dbReference>
<sequence length="221" mass="25211">MSASVNHLESRLFDGSELLEDIMPSAITLAMMLRHRKFASWLRTEFDGYQDRESAPPYRRQQPGHIVAKSPQYGWIPAPIEEEQKAQFGRLDLVEGTKELEQICLSCKKGSGHRVPLEADDLERLQKGLNLNADLAISVSRQTYSDLLRTVRAAICLWTRAVMAEGIEGEHNHYEKEERARVAHLDTPEVFWRQAMEQLEDLGMPDIKEVGFFGRVFGRAS</sequence>
<dbReference type="EMBL" id="JBHSNL010000001">
    <property type="protein sequence ID" value="MFC5544660.1"/>
    <property type="molecule type" value="Genomic_DNA"/>
</dbReference>
<keyword evidence="3" id="KW-1185">Reference proteome</keyword>
<feature type="domain" description="AbiTii" evidence="1">
    <location>
        <begin position="7"/>
        <end position="183"/>
    </location>
</feature>
<proteinExistence type="predicted"/>
<dbReference type="Pfam" id="PF18864">
    <property type="entry name" value="AbiTii"/>
    <property type="match status" value="1"/>
</dbReference>
<comment type="caution">
    <text evidence="2">The sequence shown here is derived from an EMBL/GenBank/DDBJ whole genome shotgun (WGS) entry which is preliminary data.</text>
</comment>